<proteinExistence type="predicted"/>
<evidence type="ECO:0000256" key="9">
    <source>
        <dbReference type="ARBA" id="ARBA00023136"/>
    </source>
</evidence>
<keyword evidence="9 10" id="KW-0472">Membrane</keyword>
<evidence type="ECO:0000313" key="12">
    <source>
        <dbReference type="Proteomes" id="UP000237684"/>
    </source>
</evidence>
<dbReference type="UniPathway" id="UPA00196"/>
<dbReference type="RefSeq" id="WP_105483040.1">
    <property type="nucleotide sequence ID" value="NZ_NIGF01000004.1"/>
</dbReference>
<dbReference type="PANTHER" id="PTHR12468">
    <property type="entry name" value="GPI MANNOSYLTRANSFERASE 2"/>
    <property type="match status" value="1"/>
</dbReference>
<protein>
    <submittedName>
        <fullName evidence="11">Mannosyltransferase (PIG-V)</fullName>
    </submittedName>
</protein>
<dbReference type="AlphaFoldDB" id="A0A2S8SV54"/>
<dbReference type="GO" id="GO:0004376">
    <property type="term" value="F:GPI mannosyltransferase activity"/>
    <property type="evidence" value="ECO:0007669"/>
    <property type="project" value="InterPro"/>
</dbReference>
<comment type="subcellular location">
    <subcellularLocation>
        <location evidence="1">Endoplasmic reticulum membrane</location>
        <topology evidence="1">Multi-pass membrane protein</topology>
    </subcellularLocation>
</comment>
<keyword evidence="6 10" id="KW-0812">Transmembrane</keyword>
<feature type="transmembrane region" description="Helical" evidence="10">
    <location>
        <begin position="19"/>
        <end position="39"/>
    </location>
</feature>
<name>A0A2S8SV54_9BACT</name>
<evidence type="ECO:0000256" key="3">
    <source>
        <dbReference type="ARBA" id="ARBA00022502"/>
    </source>
</evidence>
<dbReference type="InParanoid" id="A0A2S8SV54"/>
<feature type="transmembrane region" description="Helical" evidence="10">
    <location>
        <begin position="217"/>
        <end position="239"/>
    </location>
</feature>
<gene>
    <name evidence="11" type="ORF">B1R32_104158</name>
</gene>
<sequence length="387" mass="43052">MNSPAEVEIAPKIVSRSSLFPVLCAWVFSRIFIAAFVYIGHISHPYQEKIAGGYAGVSNWFLNPWTTFDSQHFLSIAGHGYTPKTTPFFPLYPLLLRLFGPDEVRMACAGIVISNLAFLGALFIFCGMTREIYGEKVARRGVWLLAFFPAGAYGMAVYTESLFLVLALGAFWCARHKKWWSAALCAVLAALTRNSGPILAIALFFEWQRAKKRGEWPSLGAIAAISTPLLAFFGTQAFFRTLFGAGVSSISSQAVYGRAPSFPITPLWRDFLEILSGRGLEIVTILNLGATLLAIGLLWRHRRTMPRADAMFLGGVLLVQLSFARVWAPFTIASLRYLFSTWPFTQLVSLEMERICINRLRMFAFAAIYGLLCAVHSYLFGLKSFMG</sequence>
<evidence type="ECO:0000256" key="7">
    <source>
        <dbReference type="ARBA" id="ARBA00022824"/>
    </source>
</evidence>
<feature type="transmembrane region" description="Helical" evidence="10">
    <location>
        <begin position="311"/>
        <end position="328"/>
    </location>
</feature>
<keyword evidence="8 10" id="KW-1133">Transmembrane helix</keyword>
<evidence type="ECO:0000313" key="11">
    <source>
        <dbReference type="EMBL" id="PQV64664.1"/>
    </source>
</evidence>
<dbReference type="Pfam" id="PF04188">
    <property type="entry name" value="Mannosyl_trans2"/>
    <property type="match status" value="1"/>
</dbReference>
<dbReference type="InterPro" id="IPR007315">
    <property type="entry name" value="PIG-V/Gpi18"/>
</dbReference>
<feature type="transmembrane region" description="Helical" evidence="10">
    <location>
        <begin position="141"/>
        <end position="159"/>
    </location>
</feature>
<keyword evidence="4 11" id="KW-0328">Glycosyltransferase</keyword>
<dbReference type="PANTHER" id="PTHR12468:SF2">
    <property type="entry name" value="GPI MANNOSYLTRANSFERASE 2"/>
    <property type="match status" value="1"/>
</dbReference>
<feature type="transmembrane region" description="Helical" evidence="10">
    <location>
        <begin position="104"/>
        <end position="129"/>
    </location>
</feature>
<evidence type="ECO:0000256" key="10">
    <source>
        <dbReference type="SAM" id="Phobius"/>
    </source>
</evidence>
<dbReference type="Proteomes" id="UP000237684">
    <property type="component" value="Unassembled WGS sequence"/>
</dbReference>
<evidence type="ECO:0000256" key="8">
    <source>
        <dbReference type="ARBA" id="ARBA00022989"/>
    </source>
</evidence>
<evidence type="ECO:0000256" key="5">
    <source>
        <dbReference type="ARBA" id="ARBA00022679"/>
    </source>
</evidence>
<keyword evidence="3" id="KW-0337">GPI-anchor biosynthesis</keyword>
<comment type="pathway">
    <text evidence="2">Glycolipid biosynthesis; glycosylphosphatidylinositol-anchor biosynthesis.</text>
</comment>
<feature type="transmembrane region" description="Helical" evidence="10">
    <location>
        <begin position="279"/>
        <end position="299"/>
    </location>
</feature>
<evidence type="ECO:0000256" key="4">
    <source>
        <dbReference type="ARBA" id="ARBA00022676"/>
    </source>
</evidence>
<feature type="transmembrane region" description="Helical" evidence="10">
    <location>
        <begin position="179"/>
        <end position="205"/>
    </location>
</feature>
<dbReference type="GO" id="GO:0000009">
    <property type="term" value="F:alpha-1,6-mannosyltransferase activity"/>
    <property type="evidence" value="ECO:0007669"/>
    <property type="project" value="InterPro"/>
</dbReference>
<evidence type="ECO:0000256" key="1">
    <source>
        <dbReference type="ARBA" id="ARBA00004477"/>
    </source>
</evidence>
<comment type="caution">
    <text evidence="11">The sequence shown here is derived from an EMBL/GenBank/DDBJ whole genome shotgun (WGS) entry which is preliminary data.</text>
</comment>
<feature type="transmembrane region" description="Helical" evidence="10">
    <location>
        <begin position="362"/>
        <end position="381"/>
    </location>
</feature>
<organism evidence="11 12">
    <name type="scientific">Abditibacterium utsteinense</name>
    <dbReference type="NCBI Taxonomy" id="1960156"/>
    <lineage>
        <taxon>Bacteria</taxon>
        <taxon>Pseudomonadati</taxon>
        <taxon>Abditibacteriota</taxon>
        <taxon>Abditibacteriia</taxon>
        <taxon>Abditibacteriales</taxon>
        <taxon>Abditibacteriaceae</taxon>
        <taxon>Abditibacterium</taxon>
    </lineage>
</organism>
<keyword evidence="5 11" id="KW-0808">Transferase</keyword>
<dbReference type="GO" id="GO:0016020">
    <property type="term" value="C:membrane"/>
    <property type="evidence" value="ECO:0007669"/>
    <property type="project" value="GOC"/>
</dbReference>
<reference evidence="11 12" key="1">
    <citation type="journal article" date="2018" name="Syst. Appl. Microbiol.">
        <title>Abditibacterium utsteinense sp. nov., the first cultivated member of candidate phylum FBP, isolated from ice-free Antarctic soil samples.</title>
        <authorList>
            <person name="Tahon G."/>
            <person name="Tytgat B."/>
            <person name="Lebbe L."/>
            <person name="Carlier A."/>
            <person name="Willems A."/>
        </authorList>
    </citation>
    <scope>NUCLEOTIDE SEQUENCE [LARGE SCALE GENOMIC DNA]</scope>
    <source>
        <strain evidence="11 12">LMG 29911</strain>
    </source>
</reference>
<keyword evidence="7" id="KW-0256">Endoplasmic reticulum</keyword>
<keyword evidence="12" id="KW-1185">Reference proteome</keyword>
<dbReference type="GO" id="GO:0031501">
    <property type="term" value="C:mannosyltransferase complex"/>
    <property type="evidence" value="ECO:0007669"/>
    <property type="project" value="TreeGrafter"/>
</dbReference>
<dbReference type="GO" id="GO:0006506">
    <property type="term" value="P:GPI anchor biosynthetic process"/>
    <property type="evidence" value="ECO:0007669"/>
    <property type="project" value="UniProtKB-UniPathway"/>
</dbReference>
<evidence type="ECO:0000256" key="2">
    <source>
        <dbReference type="ARBA" id="ARBA00004687"/>
    </source>
</evidence>
<evidence type="ECO:0000256" key="6">
    <source>
        <dbReference type="ARBA" id="ARBA00022692"/>
    </source>
</evidence>
<dbReference type="EMBL" id="NIGF01000004">
    <property type="protein sequence ID" value="PQV64664.1"/>
    <property type="molecule type" value="Genomic_DNA"/>
</dbReference>
<dbReference type="OrthoDB" id="151635at2"/>
<accession>A0A2S8SV54</accession>